<feature type="region of interest" description="Disordered" evidence="1">
    <location>
        <begin position="129"/>
        <end position="189"/>
    </location>
</feature>
<accession>A0A812THR0</accession>
<evidence type="ECO:0000313" key="2">
    <source>
        <dbReference type="EMBL" id="CAE7527404.1"/>
    </source>
</evidence>
<sequence>MEKAIGKQIKDSNVKLRDSVIRLLVACAGMDATSIDLTIEEACAEAGVPDRLRDELRNGVRSNLRKSKSPFMKEIKPGSMATLCDDSLAHFGYWKGNLVRVVQEDADDYFLVEVRLGWPGPCYLRVHRKSLKPKDQQSKKKKKAKQDDVGCSGFPPGLLPQPGDASPEEDAPGSSSSEEGSPDTHAEDIAGLPSAEATGSSDQENEEDDVCAWWLMGVKNTFINVQVDAGSEASKDWGRASHAKTEPACGHQRLTHQAKFIRTKVNMLLQQLDQVDRELIIDFVNDITTSLEQVGEEDHELHEVKQRAVSALSTVLGRLTTSEERKQVMWDLCALRGTAFPSMDLSPEAELQAEVWAEYLAWMDDHGWIKFPRPEQVVRDTIDMSSKALGRDPESAKRITVSVTKATVKLICNFAPSFSDDFVKHVGAWLLKQMGELYREQWSVVQEHGVRGFCALFRYKEHREIFGVPLADEQSRVGECFREDVEKLVKEMEIVQQEGPEEHSFDQITRLLVYTHPLVEIMQRVGSRDQKLKFTLMEIFAFFCLQKPERILRDLQSLGKAKCLDEMHAMAGEDVVGWSEQIFAFLEDQTLWPQKIQQTNKQWFLGSWIVSSLFGPKVVATFAGQDPTHQRLLAEDSMCYHISRGLQQWHQQARAYCTWDVRKFVVQQYLAQSKQLTKDNCDYLGRACNWSAFVRIIGEFLCGCAWPEHGAPQNHRHEQSFLREVDSELERVLSIFKDNGKLQDRLWGPFWREAFISLQQFYSQTGLRHSWCYFVQEAAKELDDCVTEYMKDISEHKHALDCAKELVEKEPDHWTQVDEDHGYHEHYSW</sequence>
<keyword evidence="3" id="KW-1185">Reference proteome</keyword>
<name>A0A812THR0_9DINO</name>
<gene>
    <name evidence="2" type="ORF">SNAT2548_LOCUS29532</name>
</gene>
<organism evidence="2 3">
    <name type="scientific">Symbiodinium natans</name>
    <dbReference type="NCBI Taxonomy" id="878477"/>
    <lineage>
        <taxon>Eukaryota</taxon>
        <taxon>Sar</taxon>
        <taxon>Alveolata</taxon>
        <taxon>Dinophyceae</taxon>
        <taxon>Suessiales</taxon>
        <taxon>Symbiodiniaceae</taxon>
        <taxon>Symbiodinium</taxon>
    </lineage>
</organism>
<evidence type="ECO:0000313" key="3">
    <source>
        <dbReference type="Proteomes" id="UP000604046"/>
    </source>
</evidence>
<dbReference type="EMBL" id="CAJNDS010002565">
    <property type="protein sequence ID" value="CAE7527404.1"/>
    <property type="molecule type" value="Genomic_DNA"/>
</dbReference>
<comment type="caution">
    <text evidence="2">The sequence shown here is derived from an EMBL/GenBank/DDBJ whole genome shotgun (WGS) entry which is preliminary data.</text>
</comment>
<dbReference type="AlphaFoldDB" id="A0A812THR0"/>
<dbReference type="OrthoDB" id="423267at2759"/>
<protein>
    <submittedName>
        <fullName evidence="2">Uncharacterized protein</fullName>
    </submittedName>
</protein>
<proteinExistence type="predicted"/>
<dbReference type="Proteomes" id="UP000604046">
    <property type="component" value="Unassembled WGS sequence"/>
</dbReference>
<reference evidence="2" key="1">
    <citation type="submission" date="2021-02" db="EMBL/GenBank/DDBJ databases">
        <authorList>
            <person name="Dougan E. K."/>
            <person name="Rhodes N."/>
            <person name="Thang M."/>
            <person name="Chan C."/>
        </authorList>
    </citation>
    <scope>NUCLEOTIDE SEQUENCE</scope>
</reference>
<evidence type="ECO:0000256" key="1">
    <source>
        <dbReference type="SAM" id="MobiDB-lite"/>
    </source>
</evidence>